<gene>
    <name evidence="7" type="primary">rlmD</name>
    <name evidence="7" type="ORF">RRG46_02430</name>
</gene>
<evidence type="ECO:0000313" key="7">
    <source>
        <dbReference type="EMBL" id="WQQ19684.1"/>
    </source>
</evidence>
<dbReference type="CDD" id="cd02440">
    <property type="entry name" value="AdoMet_MTases"/>
    <property type="match status" value="1"/>
</dbReference>
<dbReference type="EMBL" id="CP141046">
    <property type="protein sequence ID" value="WQQ19684.1"/>
    <property type="molecule type" value="Genomic_DNA"/>
</dbReference>
<keyword evidence="3 4" id="KW-0949">S-adenosyl-L-methionine</keyword>
<evidence type="ECO:0000259" key="6">
    <source>
        <dbReference type="PROSITE" id="PS50926"/>
    </source>
</evidence>
<proteinExistence type="inferred from homology"/>
<name>A0ABD8AIN0_9BACT</name>
<evidence type="ECO:0000256" key="1">
    <source>
        <dbReference type="ARBA" id="ARBA00022603"/>
    </source>
</evidence>
<keyword evidence="2 4" id="KW-0808">Transferase</keyword>
<evidence type="ECO:0000256" key="5">
    <source>
        <dbReference type="PROSITE-ProRule" id="PRU10015"/>
    </source>
</evidence>
<protein>
    <submittedName>
        <fullName evidence="7">23S rRNA (Uracil(1939)-C(5))-methyltransferase RlmD</fullName>
        <ecNumber evidence="7">2.1.1.190</ecNumber>
    </submittedName>
</protein>
<dbReference type="PROSITE" id="PS50926">
    <property type="entry name" value="TRAM"/>
    <property type="match status" value="1"/>
</dbReference>
<dbReference type="Gene3D" id="2.40.50.1070">
    <property type="match status" value="1"/>
</dbReference>
<comment type="similarity">
    <text evidence="4">Belongs to the class I-like SAM-binding methyltransferase superfamily. RNA M5U methyltransferase family.</text>
</comment>
<dbReference type="SUPFAM" id="SSF53335">
    <property type="entry name" value="S-adenosyl-L-methionine-dependent methyltransferases"/>
    <property type="match status" value="1"/>
</dbReference>
<feature type="active site" evidence="5">
    <location>
        <position position="395"/>
    </location>
</feature>
<dbReference type="PANTHER" id="PTHR11061">
    <property type="entry name" value="RNA M5U METHYLTRANSFERASE"/>
    <property type="match status" value="1"/>
</dbReference>
<sequence>MNKIYEGLIIEARCIELSYDGLGVFRIDNYPILIKDFFPGEIATIKILSVYAKYALGTIIKFLNISKERNNLQIKNTDAIPVINLNYKSQLYYKNKYLSELLKRNLAENSYTYRNIIPSDLILNYRNKAKYVLKTLNNRLIKTSFIKDSTNTTEEVSNDLINDKSLNYGLEQILTTINNYFYSIDKIKNLNFFKEIILRINKEQKMQALIKLHSDFDLPRNLINELRKLDFLIDLSVIKNNKIKQVILKNDFIMQISNQEFKLSIDSFFQVNINIAAKIFAKIKEINIENNYDIIFDLFCGTGVISSLIANKNQMIIGIDIVKNAIENAKINAKNNHLNNFKFYTNDVFKSNEILSKYQSNSVLSILDPPRNGLSEKLINFLNDSKIENIIYISCNPRSLIRDLKIFQSLNYQVKFVQGFDMFPNTFHIETLCLLTKIKNN</sequence>
<keyword evidence="1 4" id="KW-0489">Methyltransferase</keyword>
<feature type="binding site" evidence="4">
    <location>
        <position position="299"/>
    </location>
    <ligand>
        <name>S-adenosyl-L-methionine</name>
        <dbReference type="ChEBI" id="CHEBI:59789"/>
    </ligand>
</feature>
<dbReference type="InterPro" id="IPR012340">
    <property type="entry name" value="NA-bd_OB-fold"/>
</dbReference>
<dbReference type="GO" id="GO:0008168">
    <property type="term" value="F:methyltransferase activity"/>
    <property type="evidence" value="ECO:0007669"/>
    <property type="project" value="UniProtKB-KW"/>
</dbReference>
<dbReference type="InterPro" id="IPR030390">
    <property type="entry name" value="MeTrfase_TrmA_AS"/>
</dbReference>
<dbReference type="Pfam" id="PF05958">
    <property type="entry name" value="tRNA_U5-meth_tr"/>
    <property type="match status" value="1"/>
</dbReference>
<feature type="binding site" evidence="4">
    <location>
        <position position="270"/>
    </location>
    <ligand>
        <name>S-adenosyl-L-methionine</name>
        <dbReference type="ChEBI" id="CHEBI:59789"/>
    </ligand>
</feature>
<feature type="binding site" evidence="4">
    <location>
        <position position="368"/>
    </location>
    <ligand>
        <name>S-adenosyl-L-methionine</name>
        <dbReference type="ChEBI" id="CHEBI:59789"/>
    </ligand>
</feature>
<reference evidence="7 8" key="1">
    <citation type="submission" date="2023-12" db="EMBL/GenBank/DDBJ databases">
        <title>Hybrid Genome Assemblies of Mycoplasma cynos and Mycoplasma felis isolated from Dogs and Cats with Infectious Respiratory Disease.</title>
        <authorList>
            <person name="Framst I."/>
            <person name="Cai H."/>
            <person name="Ramesh P."/>
            <person name="Maboni G."/>
        </authorList>
    </citation>
    <scope>NUCLEOTIDE SEQUENCE [LARGE SCALE GENOMIC DNA]</scope>
    <source>
        <strain evidence="7 8">30510</strain>
    </source>
</reference>
<organism evidence="7 8">
    <name type="scientific">Mycoplasmopsis cynos</name>
    <dbReference type="NCBI Taxonomy" id="171284"/>
    <lineage>
        <taxon>Bacteria</taxon>
        <taxon>Bacillati</taxon>
        <taxon>Mycoplasmatota</taxon>
        <taxon>Mycoplasmoidales</taxon>
        <taxon>Metamycoplasmataceae</taxon>
        <taxon>Mycoplasmopsis</taxon>
    </lineage>
</organism>
<evidence type="ECO:0000256" key="4">
    <source>
        <dbReference type="PROSITE-ProRule" id="PRU01024"/>
    </source>
</evidence>
<dbReference type="EC" id="2.1.1.190" evidence="7"/>
<dbReference type="NCBIfam" id="TIGR00479">
    <property type="entry name" value="rumA"/>
    <property type="match status" value="1"/>
</dbReference>
<feature type="binding site" evidence="4">
    <location>
        <position position="320"/>
    </location>
    <ligand>
        <name>S-adenosyl-L-methionine</name>
        <dbReference type="ChEBI" id="CHEBI:59789"/>
    </ligand>
</feature>
<dbReference type="PROSITE" id="PS51687">
    <property type="entry name" value="SAM_MT_RNA_M5U"/>
    <property type="match status" value="1"/>
</dbReference>
<evidence type="ECO:0000256" key="3">
    <source>
        <dbReference type="ARBA" id="ARBA00022691"/>
    </source>
</evidence>
<dbReference type="RefSeq" id="WP_322936036.1">
    <property type="nucleotide sequence ID" value="NZ_CP141046.1"/>
</dbReference>
<dbReference type="SUPFAM" id="SSF50249">
    <property type="entry name" value="Nucleic acid-binding proteins"/>
    <property type="match status" value="1"/>
</dbReference>
<dbReference type="PANTHER" id="PTHR11061:SF30">
    <property type="entry name" value="TRNA (URACIL(54)-C(5))-METHYLTRANSFERASE"/>
    <property type="match status" value="1"/>
</dbReference>
<dbReference type="Gene3D" id="2.40.50.140">
    <property type="entry name" value="Nucleic acid-binding proteins"/>
    <property type="match status" value="1"/>
</dbReference>
<dbReference type="Gene3D" id="3.40.50.150">
    <property type="entry name" value="Vaccinia Virus protein VP39"/>
    <property type="match status" value="1"/>
</dbReference>
<dbReference type="AlphaFoldDB" id="A0ABD8AIN0"/>
<dbReference type="InterPro" id="IPR002792">
    <property type="entry name" value="TRAM_dom"/>
</dbReference>
<feature type="domain" description="TRAM" evidence="6">
    <location>
        <begin position="3"/>
        <end position="61"/>
    </location>
</feature>
<dbReference type="InterPro" id="IPR010280">
    <property type="entry name" value="U5_MeTrfase_fam"/>
</dbReference>
<dbReference type="PROSITE" id="PS01230">
    <property type="entry name" value="TRMA_1"/>
    <property type="match status" value="1"/>
</dbReference>
<dbReference type="Proteomes" id="UP001327314">
    <property type="component" value="Chromosome"/>
</dbReference>
<evidence type="ECO:0000313" key="8">
    <source>
        <dbReference type="Proteomes" id="UP001327314"/>
    </source>
</evidence>
<feature type="active site" description="Nucleophile" evidence="4">
    <location>
        <position position="395"/>
    </location>
</feature>
<evidence type="ECO:0000256" key="2">
    <source>
        <dbReference type="ARBA" id="ARBA00022679"/>
    </source>
</evidence>
<dbReference type="InterPro" id="IPR029063">
    <property type="entry name" value="SAM-dependent_MTases_sf"/>
</dbReference>
<accession>A0ABD8AIN0</accession>
<dbReference type="GO" id="GO:0032259">
    <property type="term" value="P:methylation"/>
    <property type="evidence" value="ECO:0007669"/>
    <property type="project" value="UniProtKB-KW"/>
</dbReference>